<feature type="region of interest" description="Disordered" evidence="1">
    <location>
        <begin position="157"/>
        <end position="192"/>
    </location>
</feature>
<keyword evidence="4" id="KW-1185">Reference proteome</keyword>
<dbReference type="InterPro" id="IPR004875">
    <property type="entry name" value="DDE_SF_endonuclease_dom"/>
</dbReference>
<organism evidence="3 4">
    <name type="scientific">Synaphobranchus kaupii</name>
    <name type="common">Kaup's arrowtooth eel</name>
    <dbReference type="NCBI Taxonomy" id="118154"/>
    <lineage>
        <taxon>Eukaryota</taxon>
        <taxon>Metazoa</taxon>
        <taxon>Chordata</taxon>
        <taxon>Craniata</taxon>
        <taxon>Vertebrata</taxon>
        <taxon>Euteleostomi</taxon>
        <taxon>Actinopterygii</taxon>
        <taxon>Neopterygii</taxon>
        <taxon>Teleostei</taxon>
        <taxon>Anguilliformes</taxon>
        <taxon>Synaphobranchidae</taxon>
        <taxon>Synaphobranchus</taxon>
    </lineage>
</organism>
<dbReference type="AlphaFoldDB" id="A0A9Q1ISN8"/>
<gene>
    <name evidence="3" type="ORF">SKAU_G00234310</name>
</gene>
<dbReference type="Proteomes" id="UP001152622">
    <property type="component" value="Chromosome 8"/>
</dbReference>
<evidence type="ECO:0000259" key="2">
    <source>
        <dbReference type="Pfam" id="PF03184"/>
    </source>
</evidence>
<accession>A0A9Q1ISN8</accession>
<reference evidence="3" key="1">
    <citation type="journal article" date="2023" name="Science">
        <title>Genome structures resolve the early diversification of teleost fishes.</title>
        <authorList>
            <person name="Parey E."/>
            <person name="Louis A."/>
            <person name="Montfort J."/>
            <person name="Bouchez O."/>
            <person name="Roques C."/>
            <person name="Iampietro C."/>
            <person name="Lluch J."/>
            <person name="Castinel A."/>
            <person name="Donnadieu C."/>
            <person name="Desvignes T."/>
            <person name="Floi Bucao C."/>
            <person name="Jouanno E."/>
            <person name="Wen M."/>
            <person name="Mejri S."/>
            <person name="Dirks R."/>
            <person name="Jansen H."/>
            <person name="Henkel C."/>
            <person name="Chen W.J."/>
            <person name="Zahm M."/>
            <person name="Cabau C."/>
            <person name="Klopp C."/>
            <person name="Thompson A.W."/>
            <person name="Robinson-Rechavi M."/>
            <person name="Braasch I."/>
            <person name="Lecointre G."/>
            <person name="Bobe J."/>
            <person name="Postlethwait J.H."/>
            <person name="Berthelot C."/>
            <person name="Roest Crollius H."/>
            <person name="Guiguen Y."/>
        </authorList>
    </citation>
    <scope>NUCLEOTIDE SEQUENCE</scope>
    <source>
        <strain evidence="3">WJC10195</strain>
    </source>
</reference>
<feature type="compositionally biased region" description="Basic and acidic residues" evidence="1">
    <location>
        <begin position="174"/>
        <end position="183"/>
    </location>
</feature>
<dbReference type="OrthoDB" id="3911590at2759"/>
<comment type="caution">
    <text evidence="3">The sequence shown here is derived from an EMBL/GenBank/DDBJ whole genome shotgun (WGS) entry which is preliminary data.</text>
</comment>
<dbReference type="EMBL" id="JAINUF010000008">
    <property type="protein sequence ID" value="KAJ8351955.1"/>
    <property type="molecule type" value="Genomic_DNA"/>
</dbReference>
<dbReference type="GO" id="GO:0003676">
    <property type="term" value="F:nucleic acid binding"/>
    <property type="evidence" value="ECO:0007669"/>
    <property type="project" value="InterPro"/>
</dbReference>
<evidence type="ECO:0000313" key="4">
    <source>
        <dbReference type="Proteomes" id="UP001152622"/>
    </source>
</evidence>
<proteinExistence type="predicted"/>
<evidence type="ECO:0000256" key="1">
    <source>
        <dbReference type="SAM" id="MobiDB-lite"/>
    </source>
</evidence>
<name>A0A9Q1ISN8_SYNKA</name>
<dbReference type="Pfam" id="PF03184">
    <property type="entry name" value="DDE_1"/>
    <property type="match status" value="1"/>
</dbReference>
<evidence type="ECO:0000313" key="3">
    <source>
        <dbReference type="EMBL" id="KAJ8351955.1"/>
    </source>
</evidence>
<sequence length="192" mass="21912">MLPKDDLRPHMLLLDGHTSHVYNIEFLRLMQAHRVHVVFYPSHTTHCLQPADKSLFKSLKHHWNQEGRSFMRLTGGRKLLKGEFFSLFGRAWRRAATVQTAQAGFRRTAESPLEPEGRAWEPEQLELPEIPDWIGAEVAVGEDATDRGQGEVFVPPADAATEVESVFRHNNPNSEERLDEKEVQTPLLPSNQ</sequence>
<feature type="domain" description="DDE-1" evidence="2">
    <location>
        <begin position="9"/>
        <end position="66"/>
    </location>
</feature>
<protein>
    <recommendedName>
        <fullName evidence="2">DDE-1 domain-containing protein</fullName>
    </recommendedName>
</protein>